<comment type="caution">
    <text evidence="2">The sequence shown here is derived from an EMBL/GenBank/DDBJ whole genome shotgun (WGS) entry which is preliminary data.</text>
</comment>
<evidence type="ECO:0000256" key="1">
    <source>
        <dbReference type="SAM" id="Phobius"/>
    </source>
</evidence>
<keyword evidence="1" id="KW-1133">Transmembrane helix</keyword>
<gene>
    <name evidence="2" type="ORF">NITHO_5430004</name>
</gene>
<feature type="transmembrane region" description="Helical" evidence="1">
    <location>
        <begin position="66"/>
        <end position="88"/>
    </location>
</feature>
<dbReference type="EMBL" id="CAGS01000494">
    <property type="protein sequence ID" value="CCF85697.1"/>
    <property type="molecule type" value="Genomic_DNA"/>
</dbReference>
<keyword evidence="1" id="KW-0472">Membrane</keyword>
<reference evidence="2 3" key="1">
    <citation type="journal article" date="2012" name="ISME J.">
        <title>Nitrification expanded: discovery, physiology and genomics of a nitrite-oxidizing bacterium from the phylum Chloroflexi.</title>
        <authorList>
            <person name="Sorokin D.Y."/>
            <person name="Lucker S."/>
            <person name="Vejmelkova D."/>
            <person name="Kostrikina N.A."/>
            <person name="Kleerebezem R."/>
            <person name="Rijpstra W.I."/>
            <person name="Damste J.S."/>
            <person name="Le Paslier D."/>
            <person name="Muyzer G."/>
            <person name="Wagner M."/>
            <person name="van Loosdrecht M.C."/>
            <person name="Daims H."/>
        </authorList>
    </citation>
    <scope>NUCLEOTIDE SEQUENCE [LARGE SCALE GENOMIC DNA]</scope>
    <source>
        <strain evidence="3">none</strain>
    </source>
</reference>
<name>I4ELY4_9BACT</name>
<feature type="transmembrane region" description="Helical" evidence="1">
    <location>
        <begin position="43"/>
        <end position="60"/>
    </location>
</feature>
<organism evidence="2 3">
    <name type="scientific">Nitrolancea hollandica Lb</name>
    <dbReference type="NCBI Taxonomy" id="1129897"/>
    <lineage>
        <taxon>Bacteria</taxon>
        <taxon>Pseudomonadati</taxon>
        <taxon>Thermomicrobiota</taxon>
        <taxon>Thermomicrobia</taxon>
        <taxon>Sphaerobacterales</taxon>
        <taxon>Sphaerobacterineae</taxon>
        <taxon>Sphaerobacteraceae</taxon>
        <taxon>Nitrolancea</taxon>
    </lineage>
</organism>
<proteinExistence type="predicted"/>
<keyword evidence="1" id="KW-0812">Transmembrane</keyword>
<dbReference type="AlphaFoldDB" id="I4ELY4"/>
<evidence type="ECO:0000313" key="3">
    <source>
        <dbReference type="Proteomes" id="UP000004221"/>
    </source>
</evidence>
<dbReference type="Proteomes" id="UP000004221">
    <property type="component" value="Unassembled WGS sequence"/>
</dbReference>
<accession>I4ELY4</accession>
<protein>
    <submittedName>
        <fullName evidence="2">Uncharacterized protein</fullName>
    </submittedName>
</protein>
<sequence length="90" mass="9372">MGITGLDLLKGCISGVFALALGFVGLSFLFSDLGPGETWTGRFIGLAVLYLGSGFIIGYVNPKLWMIAGLTAWGALLLGIVGLINVLIRA</sequence>
<feature type="transmembrane region" description="Helical" evidence="1">
    <location>
        <begin position="12"/>
        <end position="31"/>
    </location>
</feature>
<evidence type="ECO:0000313" key="2">
    <source>
        <dbReference type="EMBL" id="CCF85697.1"/>
    </source>
</evidence>
<keyword evidence="3" id="KW-1185">Reference proteome</keyword>
<dbReference type="RefSeq" id="WP_008480798.1">
    <property type="nucleotide sequence ID" value="NZ_CAGS01000494.1"/>
</dbReference>